<dbReference type="PANTHER" id="PTHR12305:SF96">
    <property type="entry name" value="PHOSPHATIDYLINOSITOL 3,4,5-TRISPHOSPHATE 3-PHOSPHATASE AND PROTEIN-TYROSINE-PHOSPHATASE PTEN2A"/>
    <property type="match status" value="1"/>
</dbReference>
<keyword evidence="2" id="KW-1185">Reference proteome</keyword>
<sequence>MICLLTNHIRLSFSIHRIYHFWSLRFWVEKIYDAIRGRILKEVGSPELESGAVNAALDLYDVIPFPCLFQISISSFSHTPLNSLHVVHCKAGMARIGLVISYILLYLELFPTAEESISYYNQKMCLNSAVSSRSSTTNSKIGSGIVCLTQYSIWIREILYVFVTHVAGRFNCLSEATKQETAAKILKCLKNIMTIILVQSLHVRKVRSNVT</sequence>
<dbReference type="Gene3D" id="3.90.190.10">
    <property type="entry name" value="Protein tyrosine phosphatase superfamily"/>
    <property type="match status" value="1"/>
</dbReference>
<dbReference type="InterPro" id="IPR051281">
    <property type="entry name" value="Dual-spec_lipid-protein_phosph"/>
</dbReference>
<evidence type="ECO:0000313" key="2">
    <source>
        <dbReference type="Proteomes" id="UP001157418"/>
    </source>
</evidence>
<reference evidence="1 2" key="1">
    <citation type="submission" date="2022-01" db="EMBL/GenBank/DDBJ databases">
        <authorList>
            <person name="Xiong W."/>
            <person name="Schranz E."/>
        </authorList>
    </citation>
    <scope>NUCLEOTIDE SEQUENCE [LARGE SCALE GENOMIC DNA]</scope>
</reference>
<evidence type="ECO:0000313" key="1">
    <source>
        <dbReference type="EMBL" id="CAH1452725.1"/>
    </source>
</evidence>
<dbReference type="GO" id="GO:0005829">
    <property type="term" value="C:cytosol"/>
    <property type="evidence" value="ECO:0007669"/>
    <property type="project" value="TreeGrafter"/>
</dbReference>
<accession>A0AAU9PR15</accession>
<dbReference type="EMBL" id="CAKMRJ010005745">
    <property type="protein sequence ID" value="CAH1452725.1"/>
    <property type="molecule type" value="Genomic_DNA"/>
</dbReference>
<organism evidence="1 2">
    <name type="scientific">Lactuca virosa</name>
    <dbReference type="NCBI Taxonomy" id="75947"/>
    <lineage>
        <taxon>Eukaryota</taxon>
        <taxon>Viridiplantae</taxon>
        <taxon>Streptophyta</taxon>
        <taxon>Embryophyta</taxon>
        <taxon>Tracheophyta</taxon>
        <taxon>Spermatophyta</taxon>
        <taxon>Magnoliopsida</taxon>
        <taxon>eudicotyledons</taxon>
        <taxon>Gunneridae</taxon>
        <taxon>Pentapetalae</taxon>
        <taxon>asterids</taxon>
        <taxon>campanulids</taxon>
        <taxon>Asterales</taxon>
        <taxon>Asteraceae</taxon>
        <taxon>Cichorioideae</taxon>
        <taxon>Cichorieae</taxon>
        <taxon>Lactucinae</taxon>
        <taxon>Lactuca</taxon>
    </lineage>
</organism>
<comment type="caution">
    <text evidence="1">The sequence shown here is derived from an EMBL/GenBank/DDBJ whole genome shotgun (WGS) entry which is preliminary data.</text>
</comment>
<dbReference type="PANTHER" id="PTHR12305">
    <property type="entry name" value="PHOSPHATASE WITH HOMOLOGY TO TENSIN"/>
    <property type="match status" value="1"/>
</dbReference>
<protein>
    <recommendedName>
        <fullName evidence="3">Tyrosine specific protein phosphatases domain-containing protein</fullName>
    </recommendedName>
</protein>
<dbReference type="SUPFAM" id="SSF52799">
    <property type="entry name" value="(Phosphotyrosine protein) phosphatases II"/>
    <property type="match status" value="1"/>
</dbReference>
<dbReference type="GO" id="GO:0016314">
    <property type="term" value="F:phosphatidylinositol-3,4,5-trisphosphate 3-phosphatase activity"/>
    <property type="evidence" value="ECO:0007669"/>
    <property type="project" value="TreeGrafter"/>
</dbReference>
<gene>
    <name evidence="1" type="ORF">LVIROSA_LOCUS38014</name>
</gene>
<proteinExistence type="predicted"/>
<dbReference type="InterPro" id="IPR029021">
    <property type="entry name" value="Prot-tyrosine_phosphatase-like"/>
</dbReference>
<dbReference type="AlphaFoldDB" id="A0AAU9PR15"/>
<name>A0AAU9PR15_9ASTR</name>
<dbReference type="Proteomes" id="UP001157418">
    <property type="component" value="Unassembled WGS sequence"/>
</dbReference>
<evidence type="ECO:0008006" key="3">
    <source>
        <dbReference type="Google" id="ProtNLM"/>
    </source>
</evidence>